<accession>A0AAP0NB39</accession>
<name>A0AAP0NB39_LIQFO</name>
<keyword evidence="2" id="KW-1185">Reference proteome</keyword>
<comment type="caution">
    <text evidence="1">The sequence shown here is derived from an EMBL/GenBank/DDBJ whole genome shotgun (WGS) entry which is preliminary data.</text>
</comment>
<dbReference type="PANTHER" id="PTHR35510:SF1">
    <property type="entry name" value="DBH-LIKE MONOOXYGENASE"/>
    <property type="match status" value="1"/>
</dbReference>
<protein>
    <submittedName>
        <fullName evidence="1">Uncharacterized protein</fullName>
    </submittedName>
</protein>
<dbReference type="AlphaFoldDB" id="A0AAP0NB39"/>
<reference evidence="1 2" key="1">
    <citation type="journal article" date="2024" name="Plant J.">
        <title>Genome sequences and population genomics reveal climatic adaptation and genomic divergence between two closely related sweetgum species.</title>
        <authorList>
            <person name="Xu W.Q."/>
            <person name="Ren C.Q."/>
            <person name="Zhang X.Y."/>
            <person name="Comes H.P."/>
            <person name="Liu X.H."/>
            <person name="Li Y.G."/>
            <person name="Kettle C.J."/>
            <person name="Jalonen R."/>
            <person name="Gaisberger H."/>
            <person name="Ma Y.Z."/>
            <person name="Qiu Y.X."/>
        </authorList>
    </citation>
    <scope>NUCLEOTIDE SEQUENCE [LARGE SCALE GENOMIC DNA]</scope>
    <source>
        <strain evidence="1">Hangzhou</strain>
    </source>
</reference>
<sequence length="250" mass="27893">MRKKRKDLDEVNDDFSDFSLSSPARKIRRLDAELPPIMEEEETEIPVVFEQSWPEIRLTGSVEQVGAPMIEELSFDPVNEERAIVLFKPMDAPLLHSPSNFSISSDIISGFKNHLWSSQSSHIKPAEDEAAMCENNTLATNECLAVVPWVPSQVPPAPRVEVAQAEIPELMEADEMGETTMEIEDNVVSIEQGQANEFGGMSGSEGLHQWHQQHCMTPPQLPQNTSTPIVWYRAKTHSGRKASEAKCNGL</sequence>
<evidence type="ECO:0000313" key="1">
    <source>
        <dbReference type="EMBL" id="KAK9269785.1"/>
    </source>
</evidence>
<evidence type="ECO:0000313" key="2">
    <source>
        <dbReference type="Proteomes" id="UP001415857"/>
    </source>
</evidence>
<organism evidence="1 2">
    <name type="scientific">Liquidambar formosana</name>
    <name type="common">Formosan gum</name>
    <dbReference type="NCBI Taxonomy" id="63359"/>
    <lineage>
        <taxon>Eukaryota</taxon>
        <taxon>Viridiplantae</taxon>
        <taxon>Streptophyta</taxon>
        <taxon>Embryophyta</taxon>
        <taxon>Tracheophyta</taxon>
        <taxon>Spermatophyta</taxon>
        <taxon>Magnoliopsida</taxon>
        <taxon>eudicotyledons</taxon>
        <taxon>Gunneridae</taxon>
        <taxon>Pentapetalae</taxon>
        <taxon>Saxifragales</taxon>
        <taxon>Altingiaceae</taxon>
        <taxon>Liquidambar</taxon>
    </lineage>
</organism>
<proteinExistence type="predicted"/>
<dbReference type="PANTHER" id="PTHR35510">
    <property type="entry name" value="DBH-LIKE MONOOXYGENASE"/>
    <property type="match status" value="1"/>
</dbReference>
<gene>
    <name evidence="1" type="ORF">L1049_001563</name>
</gene>
<dbReference type="Proteomes" id="UP001415857">
    <property type="component" value="Unassembled WGS sequence"/>
</dbReference>
<dbReference type="EMBL" id="JBBPBK010000015">
    <property type="protein sequence ID" value="KAK9269785.1"/>
    <property type="molecule type" value="Genomic_DNA"/>
</dbReference>